<keyword evidence="9" id="KW-1185">Reference proteome</keyword>
<dbReference type="Proteomes" id="UP000294937">
    <property type="component" value="Unassembled WGS sequence"/>
</dbReference>
<keyword evidence="4 6" id="KW-1133">Transmembrane helix</keyword>
<feature type="transmembrane region" description="Helical" evidence="6">
    <location>
        <begin position="79"/>
        <end position="97"/>
    </location>
</feature>
<reference evidence="8 9" key="1">
    <citation type="submission" date="2019-03" db="EMBL/GenBank/DDBJ databases">
        <title>Genomic Encyclopedia of Type Strains, Phase IV (KMG-IV): sequencing the most valuable type-strain genomes for metagenomic binning, comparative biology and taxonomic classification.</title>
        <authorList>
            <person name="Goeker M."/>
        </authorList>
    </citation>
    <scope>NUCLEOTIDE SEQUENCE [LARGE SCALE GENOMIC DNA]</scope>
    <source>
        <strain evidence="8 9">DSM 45707</strain>
    </source>
</reference>
<comment type="caution">
    <text evidence="8">The sequence shown here is derived from an EMBL/GenBank/DDBJ whole genome shotgun (WGS) entry which is preliminary data.</text>
</comment>
<evidence type="ECO:0000256" key="5">
    <source>
        <dbReference type="ARBA" id="ARBA00023136"/>
    </source>
</evidence>
<evidence type="ECO:0000256" key="2">
    <source>
        <dbReference type="ARBA" id="ARBA00007362"/>
    </source>
</evidence>
<dbReference type="InterPro" id="IPR050638">
    <property type="entry name" value="AA-Vitamin_Transporters"/>
</dbReference>
<feature type="transmembrane region" description="Helical" evidence="6">
    <location>
        <begin position="37"/>
        <end position="59"/>
    </location>
</feature>
<evidence type="ECO:0000256" key="6">
    <source>
        <dbReference type="SAM" id="Phobius"/>
    </source>
</evidence>
<dbReference type="SUPFAM" id="SSF103481">
    <property type="entry name" value="Multidrug resistance efflux transporter EmrE"/>
    <property type="match status" value="2"/>
</dbReference>
<evidence type="ECO:0000256" key="1">
    <source>
        <dbReference type="ARBA" id="ARBA00004127"/>
    </source>
</evidence>
<keyword evidence="3 6" id="KW-0812">Transmembrane</keyword>
<sequence>MQKWNRLKGITMVISGAALWGISGTVAQQLFQLQEFSVSWMVTVRLLCSGILLLGFSLLSRKQGSIFAIWKHPKDRIRIIIYGVVGLLGVQYTYLAAIEAGNATTATLLQFLGPALITVYVTLQLKRLPQWSESIALLLALIGTFFLVTNGSTTELSVSTQAIIWGLASALAAAFYTLYPTELIPRWGSLVVVGWGMLIGGLVMSLIHPPWQLDPIDWNGEIIFYICFVIICGTLLSFFLYISSLRYLKPAEVGILGSAEPLSAAFMSVLWLKEILGAFEVLGGILIIVAVVLLSSRKQKKVQPAKSYKEELPLDH</sequence>
<comment type="similarity">
    <text evidence="2">Belongs to the EamA transporter family.</text>
</comment>
<evidence type="ECO:0000259" key="7">
    <source>
        <dbReference type="Pfam" id="PF00892"/>
    </source>
</evidence>
<dbReference type="GO" id="GO:0016020">
    <property type="term" value="C:membrane"/>
    <property type="evidence" value="ECO:0007669"/>
    <property type="project" value="UniProtKB-SubCell"/>
</dbReference>
<feature type="transmembrane region" description="Helical" evidence="6">
    <location>
        <begin position="135"/>
        <end position="152"/>
    </location>
</feature>
<accession>A0A4R3LBV5</accession>
<keyword evidence="5 6" id="KW-0472">Membrane</keyword>
<feature type="transmembrane region" description="Helical" evidence="6">
    <location>
        <begin position="222"/>
        <end position="241"/>
    </location>
</feature>
<proteinExistence type="inferred from homology"/>
<evidence type="ECO:0000256" key="3">
    <source>
        <dbReference type="ARBA" id="ARBA00022692"/>
    </source>
</evidence>
<protein>
    <submittedName>
        <fullName evidence="8">Threonine/homoserine efflux transporter RhtA</fullName>
    </submittedName>
</protein>
<dbReference type="PANTHER" id="PTHR32322">
    <property type="entry name" value="INNER MEMBRANE TRANSPORTER"/>
    <property type="match status" value="1"/>
</dbReference>
<feature type="transmembrane region" description="Helical" evidence="6">
    <location>
        <begin position="158"/>
        <end position="178"/>
    </location>
</feature>
<dbReference type="RefSeq" id="WP_131923111.1">
    <property type="nucleotide sequence ID" value="NZ_SMAG01000001.1"/>
</dbReference>
<feature type="transmembrane region" description="Helical" evidence="6">
    <location>
        <begin position="190"/>
        <end position="210"/>
    </location>
</feature>
<feature type="domain" description="EamA" evidence="7">
    <location>
        <begin position="162"/>
        <end position="295"/>
    </location>
</feature>
<dbReference type="EMBL" id="SMAG01000001">
    <property type="protein sequence ID" value="TCS96720.1"/>
    <property type="molecule type" value="Genomic_DNA"/>
</dbReference>
<feature type="transmembrane region" description="Helical" evidence="6">
    <location>
        <begin position="278"/>
        <end position="296"/>
    </location>
</feature>
<organism evidence="8 9">
    <name type="scientific">Hazenella coriacea</name>
    <dbReference type="NCBI Taxonomy" id="1179467"/>
    <lineage>
        <taxon>Bacteria</taxon>
        <taxon>Bacillati</taxon>
        <taxon>Bacillota</taxon>
        <taxon>Bacilli</taxon>
        <taxon>Bacillales</taxon>
        <taxon>Thermoactinomycetaceae</taxon>
        <taxon>Hazenella</taxon>
    </lineage>
</organism>
<comment type="subcellular location">
    <subcellularLocation>
        <location evidence="1">Endomembrane system</location>
        <topology evidence="1">Multi-pass membrane protein</topology>
    </subcellularLocation>
</comment>
<evidence type="ECO:0000313" key="9">
    <source>
        <dbReference type="Proteomes" id="UP000294937"/>
    </source>
</evidence>
<dbReference type="OrthoDB" id="9810818at2"/>
<feature type="transmembrane region" description="Helical" evidence="6">
    <location>
        <begin position="103"/>
        <end position="123"/>
    </location>
</feature>
<gene>
    <name evidence="8" type="ORF">EDD58_101361</name>
</gene>
<dbReference type="AlphaFoldDB" id="A0A4R3LBV5"/>
<name>A0A4R3LBV5_9BACL</name>
<dbReference type="InterPro" id="IPR000620">
    <property type="entry name" value="EamA_dom"/>
</dbReference>
<dbReference type="Pfam" id="PF00892">
    <property type="entry name" value="EamA"/>
    <property type="match status" value="2"/>
</dbReference>
<dbReference type="InterPro" id="IPR037185">
    <property type="entry name" value="EmrE-like"/>
</dbReference>
<dbReference type="PANTHER" id="PTHR32322:SF2">
    <property type="entry name" value="EAMA DOMAIN-CONTAINING PROTEIN"/>
    <property type="match status" value="1"/>
</dbReference>
<feature type="transmembrane region" description="Helical" evidence="6">
    <location>
        <begin position="253"/>
        <end position="272"/>
    </location>
</feature>
<evidence type="ECO:0000313" key="8">
    <source>
        <dbReference type="EMBL" id="TCS96720.1"/>
    </source>
</evidence>
<evidence type="ECO:0000256" key="4">
    <source>
        <dbReference type="ARBA" id="ARBA00022989"/>
    </source>
</evidence>
<feature type="domain" description="EamA" evidence="7">
    <location>
        <begin position="8"/>
        <end position="148"/>
    </location>
</feature>